<evidence type="ECO:0000259" key="1">
    <source>
        <dbReference type="Pfam" id="PF07811"/>
    </source>
</evidence>
<accession>A0A328AZZ9</accession>
<feature type="domain" description="TadE-like" evidence="1">
    <location>
        <begin position="28"/>
        <end position="69"/>
    </location>
</feature>
<dbReference type="OrthoDB" id="9978671at2"/>
<dbReference type="AlphaFoldDB" id="A0A328AZZ9"/>
<dbReference type="InterPro" id="IPR012495">
    <property type="entry name" value="TadE-like_dom"/>
</dbReference>
<dbReference type="RefSeq" id="WP_111458004.1">
    <property type="nucleotide sequence ID" value="NZ_QFYP01000001.1"/>
</dbReference>
<dbReference type="Proteomes" id="UP000249842">
    <property type="component" value="Unassembled WGS sequence"/>
</dbReference>
<name>A0A328AZZ9_9CAUL</name>
<reference evidence="3" key="1">
    <citation type="submission" date="2018-05" db="EMBL/GenBank/DDBJ databases">
        <authorList>
            <person name="Li X."/>
        </authorList>
    </citation>
    <scope>NUCLEOTIDE SEQUENCE [LARGE SCALE GENOMIC DNA]</scope>
    <source>
        <strain evidence="3">HKS-05</strain>
    </source>
</reference>
<keyword evidence="3" id="KW-1185">Reference proteome</keyword>
<dbReference type="EMBL" id="QFYP01000001">
    <property type="protein sequence ID" value="RAK60712.1"/>
    <property type="molecule type" value="Genomic_DNA"/>
</dbReference>
<dbReference type="Pfam" id="PF07811">
    <property type="entry name" value="TadE"/>
    <property type="match status" value="1"/>
</dbReference>
<sequence>MRPKPPRGRRPIADAARLPAALQRDRRGAAAVELALLLPVLALTLAGTIDVSRLIAQSLQVKAAAQAGADYAQRRGWDAAAISAAVASATPLSVAASPAPRVTTACVSGLSIVATTGTSCSGGGAPGTFVTVAAQAPFKALAPWPGFVVPATVSAQAVVRVP</sequence>
<organism evidence="2 3">
    <name type="scientific">Phenylobacterium hankyongense</name>
    <dbReference type="NCBI Taxonomy" id="1813876"/>
    <lineage>
        <taxon>Bacteria</taxon>
        <taxon>Pseudomonadati</taxon>
        <taxon>Pseudomonadota</taxon>
        <taxon>Alphaproteobacteria</taxon>
        <taxon>Caulobacterales</taxon>
        <taxon>Caulobacteraceae</taxon>
        <taxon>Phenylobacterium</taxon>
    </lineage>
</organism>
<gene>
    <name evidence="2" type="ORF">DJ021_13285</name>
</gene>
<evidence type="ECO:0000313" key="3">
    <source>
        <dbReference type="Proteomes" id="UP000249842"/>
    </source>
</evidence>
<comment type="caution">
    <text evidence="2">The sequence shown here is derived from an EMBL/GenBank/DDBJ whole genome shotgun (WGS) entry which is preliminary data.</text>
</comment>
<evidence type="ECO:0000313" key="2">
    <source>
        <dbReference type="EMBL" id="RAK60712.1"/>
    </source>
</evidence>
<protein>
    <recommendedName>
        <fullName evidence="1">TadE-like domain-containing protein</fullName>
    </recommendedName>
</protein>
<proteinExistence type="predicted"/>